<dbReference type="Proteomes" id="UP001596098">
    <property type="component" value="Unassembled WGS sequence"/>
</dbReference>
<dbReference type="InterPro" id="IPR020941">
    <property type="entry name" value="SUFU-like_domain"/>
</dbReference>
<name>A0ABW1QUB5_9ACTN</name>
<dbReference type="RefSeq" id="WP_128219307.1">
    <property type="nucleotide sequence ID" value="NZ_CP034929.1"/>
</dbReference>
<feature type="domain" description="Suppressor of fused-like" evidence="1">
    <location>
        <begin position="37"/>
        <end position="216"/>
    </location>
</feature>
<sequence length="231" mass="24433">MGEVVAPGVSGLVAHFERFLGPGTSGWMKSNSGELLPFQVVRWTRGPDVGSVAYSTLGLSRNVLAAGPSGDPTPVRQELVVMVTKSLPVEYVLGVFVDAAHVALSTGRALRRGSVLGPVQPVLPLTPSPAAPAAPTAPVRPRSGIWGSEVSALYVADPVYLPDEFARFAGEGGPDVQVLWLVPITSAEARFVREQGWEAFEDLLVDQDPDLVDVFRAPVKLPAAELSFDPA</sequence>
<comment type="caution">
    <text evidence="2">The sequence shown here is derived from an EMBL/GenBank/DDBJ whole genome shotgun (WGS) entry which is preliminary data.</text>
</comment>
<dbReference type="EMBL" id="JBHSQI010000002">
    <property type="protein sequence ID" value="MFC6153094.1"/>
    <property type="molecule type" value="Genomic_DNA"/>
</dbReference>
<organism evidence="2 3">
    <name type="scientific">Nocardioides yefusunii</name>
    <dbReference type="NCBI Taxonomy" id="2500546"/>
    <lineage>
        <taxon>Bacteria</taxon>
        <taxon>Bacillati</taxon>
        <taxon>Actinomycetota</taxon>
        <taxon>Actinomycetes</taxon>
        <taxon>Propionibacteriales</taxon>
        <taxon>Nocardioidaceae</taxon>
        <taxon>Nocardioides</taxon>
    </lineage>
</organism>
<proteinExistence type="predicted"/>
<gene>
    <name evidence="2" type="ORF">ACFPWU_05385</name>
</gene>
<accession>A0ABW1QUB5</accession>
<reference evidence="3" key="1">
    <citation type="journal article" date="2019" name="Int. J. Syst. Evol. Microbiol.">
        <title>The Global Catalogue of Microorganisms (GCM) 10K type strain sequencing project: providing services to taxonomists for standard genome sequencing and annotation.</title>
        <authorList>
            <consortium name="The Broad Institute Genomics Platform"/>
            <consortium name="The Broad Institute Genome Sequencing Center for Infectious Disease"/>
            <person name="Wu L."/>
            <person name="Ma J."/>
        </authorList>
    </citation>
    <scope>NUCLEOTIDE SEQUENCE [LARGE SCALE GENOMIC DNA]</scope>
    <source>
        <strain evidence="3">DFY28</strain>
    </source>
</reference>
<keyword evidence="3" id="KW-1185">Reference proteome</keyword>
<evidence type="ECO:0000313" key="2">
    <source>
        <dbReference type="EMBL" id="MFC6153094.1"/>
    </source>
</evidence>
<evidence type="ECO:0000259" key="1">
    <source>
        <dbReference type="Pfam" id="PF05076"/>
    </source>
</evidence>
<protein>
    <submittedName>
        <fullName evidence="2">Suppressor of fused domain protein</fullName>
    </submittedName>
</protein>
<dbReference type="Pfam" id="PF05076">
    <property type="entry name" value="SUFU"/>
    <property type="match status" value="1"/>
</dbReference>
<evidence type="ECO:0000313" key="3">
    <source>
        <dbReference type="Proteomes" id="UP001596098"/>
    </source>
</evidence>